<dbReference type="RefSeq" id="WP_183657568.1">
    <property type="nucleotide sequence ID" value="NZ_JACIJG010000027.1"/>
</dbReference>
<evidence type="ECO:0000313" key="2">
    <source>
        <dbReference type="Proteomes" id="UP000555546"/>
    </source>
</evidence>
<sequence>MTPKEEIIKFIDDLPTMVSELVIPQVCLAFGRMLPYDDNDYRAEFIKIFDEMSEDDNGPMACAAIIGILDLVLFRDADFDLVKFNEQMFEKTKNTMFRDKALQEPLLERQFSNAREKLQELRSSSLSTEALHKWKSLLAVEFGKRLKASM</sequence>
<evidence type="ECO:0000313" key="1">
    <source>
        <dbReference type="EMBL" id="MBB5704323.1"/>
    </source>
</evidence>
<gene>
    <name evidence="1" type="ORF">FHS76_004240</name>
</gene>
<proteinExistence type="predicted"/>
<reference evidence="1 2" key="1">
    <citation type="submission" date="2020-08" db="EMBL/GenBank/DDBJ databases">
        <title>Genomic Encyclopedia of Type Strains, Phase IV (KMG-IV): sequencing the most valuable type-strain genomes for metagenomic binning, comparative biology and taxonomic classification.</title>
        <authorList>
            <person name="Goeker M."/>
        </authorList>
    </citation>
    <scope>NUCLEOTIDE SEQUENCE [LARGE SCALE GENOMIC DNA]</scope>
    <source>
        <strain evidence="1 2">DSM 26944</strain>
    </source>
</reference>
<keyword evidence="2" id="KW-1185">Reference proteome</keyword>
<accession>A0A7W9ENA0</accession>
<dbReference type="AlphaFoldDB" id="A0A7W9ENA0"/>
<organism evidence="1 2">
    <name type="scientific">Brucella daejeonensis</name>
    <dbReference type="NCBI Taxonomy" id="659015"/>
    <lineage>
        <taxon>Bacteria</taxon>
        <taxon>Pseudomonadati</taxon>
        <taxon>Pseudomonadota</taxon>
        <taxon>Alphaproteobacteria</taxon>
        <taxon>Hyphomicrobiales</taxon>
        <taxon>Brucellaceae</taxon>
        <taxon>Brucella/Ochrobactrum group</taxon>
        <taxon>Brucella</taxon>
    </lineage>
</organism>
<name>A0A7W9ENA0_9HYPH</name>
<protein>
    <submittedName>
        <fullName evidence="1">Uncharacterized protein</fullName>
    </submittedName>
</protein>
<dbReference type="Proteomes" id="UP000555546">
    <property type="component" value="Unassembled WGS sequence"/>
</dbReference>
<dbReference type="EMBL" id="JACIJG010000027">
    <property type="protein sequence ID" value="MBB5704323.1"/>
    <property type="molecule type" value="Genomic_DNA"/>
</dbReference>
<comment type="caution">
    <text evidence="1">The sequence shown here is derived from an EMBL/GenBank/DDBJ whole genome shotgun (WGS) entry which is preliminary data.</text>
</comment>